<dbReference type="InterPro" id="IPR029063">
    <property type="entry name" value="SAM-dependent_MTases_sf"/>
</dbReference>
<feature type="domain" description="Methyltransferase type 11" evidence="2">
    <location>
        <begin position="717"/>
        <end position="842"/>
    </location>
</feature>
<name>A0A7S3PIU0_9STRA</name>
<proteinExistence type="predicted"/>
<dbReference type="InterPro" id="IPR051043">
    <property type="entry name" value="Sulfatase_Mod_Factor_Kinase"/>
</dbReference>
<dbReference type="CDD" id="cd02440">
    <property type="entry name" value="AdoMet_MTases"/>
    <property type="match status" value="1"/>
</dbReference>
<gene>
    <name evidence="3" type="ORF">ASTO00021_LOCUS10829</name>
</gene>
<protein>
    <recommendedName>
        <fullName evidence="4">Sulfatase-modifying factor enzyme domain-containing protein</fullName>
    </recommendedName>
</protein>
<dbReference type="SUPFAM" id="SSF53335">
    <property type="entry name" value="S-adenosyl-L-methionine-dependent methyltransferases"/>
    <property type="match status" value="1"/>
</dbReference>
<dbReference type="GO" id="GO:0120147">
    <property type="term" value="F:formylglycine-generating oxidase activity"/>
    <property type="evidence" value="ECO:0007669"/>
    <property type="project" value="TreeGrafter"/>
</dbReference>
<feature type="domain" description="Sulfatase-modifying factor enzyme-like" evidence="1">
    <location>
        <begin position="337"/>
        <end position="615"/>
    </location>
</feature>
<dbReference type="InterPro" id="IPR016187">
    <property type="entry name" value="CTDL_fold"/>
</dbReference>
<dbReference type="EMBL" id="HBIN01014319">
    <property type="protein sequence ID" value="CAE0440694.1"/>
    <property type="molecule type" value="Transcribed_RNA"/>
</dbReference>
<dbReference type="SUPFAM" id="SSF56436">
    <property type="entry name" value="C-type lectin-like"/>
    <property type="match status" value="1"/>
</dbReference>
<dbReference type="Gene3D" id="3.90.1580.10">
    <property type="entry name" value="paralog of FGE (formylglycine-generating enzyme)"/>
    <property type="match status" value="1"/>
</dbReference>
<evidence type="ECO:0000313" key="3">
    <source>
        <dbReference type="EMBL" id="CAE0440694.1"/>
    </source>
</evidence>
<evidence type="ECO:0000259" key="1">
    <source>
        <dbReference type="Pfam" id="PF03781"/>
    </source>
</evidence>
<dbReference type="InterPro" id="IPR027577">
    <property type="entry name" value="OvoA_Nterm"/>
</dbReference>
<reference evidence="3" key="1">
    <citation type="submission" date="2021-01" db="EMBL/GenBank/DDBJ databases">
        <authorList>
            <person name="Corre E."/>
            <person name="Pelletier E."/>
            <person name="Niang G."/>
            <person name="Scheremetjew M."/>
            <person name="Finn R."/>
            <person name="Kale V."/>
            <person name="Holt S."/>
            <person name="Cochrane G."/>
            <person name="Meng A."/>
            <person name="Brown T."/>
            <person name="Cohen L."/>
        </authorList>
    </citation>
    <scope>NUCLEOTIDE SEQUENCE</scope>
    <source>
        <strain evidence="3">GSBS06</strain>
    </source>
</reference>
<dbReference type="GO" id="GO:0008757">
    <property type="term" value="F:S-adenosylmethionine-dependent methyltransferase activity"/>
    <property type="evidence" value="ECO:0007669"/>
    <property type="project" value="InterPro"/>
</dbReference>
<evidence type="ECO:0008006" key="4">
    <source>
        <dbReference type="Google" id="ProtNLM"/>
    </source>
</evidence>
<accession>A0A7S3PIU0</accession>
<dbReference type="InterPro" id="IPR005532">
    <property type="entry name" value="SUMF_dom"/>
</dbReference>
<dbReference type="AlphaFoldDB" id="A0A7S3PIU0"/>
<dbReference type="NCBIfam" id="TIGR04344">
    <property type="entry name" value="ovoA_Nterm"/>
    <property type="match status" value="1"/>
</dbReference>
<sequence>MTSANSRLNLAALGVRGVTCKNTNLLSRFRFQPKAFTPISILSQSRIQNQPGFDSASAQIRRFSSDTKRALSNNAAAAAPSVTDDLDWVKNLRGGEINEKLTGRRDDNWWWTGMKPTELDPNSDAVGEHGGIHCLPQLCLQDVSGSELQAYFDNSWMLTEVLFSALQGDEAFMRPPYHSLRHPLIFYYGHPATFYTNKLRVAGLIDAGINAHFEEIFEVGVDEMRWDDISTLQKDWPCVSEVHEYRQQVYQLVSKVIADAFGGDGNKRISISENDPLWALMMGFEHEKIHLETSSVLFRELPAHLLRKPEYFVPMFHDNQSSRVDKDPVSGRDFPENEMLPVSGATAYIGKERDFPSFGWDNEYGRRSVNVPNFKASKYMVSNGEFYEFVASGGYRDEQYWTKDGWGWRVFRNQKWPFFWEQRGPAGSHEYGLRTIFEVIDMPWSWPVNVNYHEATAFTNWKHAQKSEGECVAPLRLVTEAEHQLLREAKHRNPLSSWKTDPTLNCGGKSFSKEEGANLNLVYGSETPVDYHPANENGFHDVLGNAWEWAEDDFNYLDGFKVHPYYDDFSSPCFDGEHTMILGGSFISCGDAGANLYCRYHFRPHFLQHSGFRYVEPSVPEKNIKGENIATHLGAKANLHDKSSSASLGQGTYETDVLVNQYLALHYGQTSENADDTVRSHAGRPDHALDFPKRSAEILFEAVSKAGSKIGPDSRALDIGCAVGGATFALAEQFGQVLGLEYSKAFVDQANRIRETDEEYVKFQVPVQGDVMRDNIFGRVPTKEVRSRTSFVVGDACNLPSVETLGGRFDGVLMANLLCRLHQPLDCLNGLSRIVNSNGVVMLLSPYSWLKEFTPKENWLQSDSQDSADVLRSVMEKQGFEQILSKDVPLIIREHERKYQYIVSHATGFAKRD</sequence>
<dbReference type="Pfam" id="PF08241">
    <property type="entry name" value="Methyltransf_11"/>
    <property type="match status" value="1"/>
</dbReference>
<dbReference type="PANTHER" id="PTHR23150">
    <property type="entry name" value="SULFATASE MODIFYING FACTOR 1, 2"/>
    <property type="match status" value="1"/>
</dbReference>
<dbReference type="Pfam" id="PF03781">
    <property type="entry name" value="FGE-sulfatase"/>
    <property type="match status" value="1"/>
</dbReference>
<dbReference type="PANTHER" id="PTHR23150:SF26">
    <property type="entry name" value="GENERIC METHYLTRANSFERASE"/>
    <property type="match status" value="1"/>
</dbReference>
<evidence type="ECO:0000259" key="2">
    <source>
        <dbReference type="Pfam" id="PF08241"/>
    </source>
</evidence>
<dbReference type="Gene3D" id="3.40.50.150">
    <property type="entry name" value="Vaccinia Virus protein VP39"/>
    <property type="match status" value="1"/>
</dbReference>
<dbReference type="InterPro" id="IPR042095">
    <property type="entry name" value="SUMF_sf"/>
</dbReference>
<dbReference type="InterPro" id="IPR013216">
    <property type="entry name" value="Methyltransf_11"/>
</dbReference>
<organism evidence="3">
    <name type="scientific">Aplanochytrium stocchinoi</name>
    <dbReference type="NCBI Taxonomy" id="215587"/>
    <lineage>
        <taxon>Eukaryota</taxon>
        <taxon>Sar</taxon>
        <taxon>Stramenopiles</taxon>
        <taxon>Bigyra</taxon>
        <taxon>Labyrinthulomycetes</taxon>
        <taxon>Thraustochytrida</taxon>
        <taxon>Thraustochytriidae</taxon>
        <taxon>Aplanochytrium</taxon>
    </lineage>
</organism>